<dbReference type="RefSeq" id="WP_086542494.1">
    <property type="nucleotide sequence ID" value="NZ_MSSW01000049.1"/>
</dbReference>
<evidence type="ECO:0000313" key="6">
    <source>
        <dbReference type="EMBL" id="REG82728.1"/>
    </source>
</evidence>
<dbReference type="InterPro" id="IPR013785">
    <property type="entry name" value="Aldolase_TIM"/>
</dbReference>
<keyword evidence="2" id="KW-0704">Schiff base</keyword>
<dbReference type="GO" id="GO:0008747">
    <property type="term" value="F:N-acetylneuraminate lyase activity"/>
    <property type="evidence" value="ECO:0007669"/>
    <property type="project" value="TreeGrafter"/>
</dbReference>
<organism evidence="6 7">
    <name type="scientific">Algoriphagus antarcticus</name>
    <dbReference type="NCBI Taxonomy" id="238540"/>
    <lineage>
        <taxon>Bacteria</taxon>
        <taxon>Pseudomonadati</taxon>
        <taxon>Bacteroidota</taxon>
        <taxon>Cytophagia</taxon>
        <taxon>Cytophagales</taxon>
        <taxon>Cyclobacteriaceae</taxon>
        <taxon>Algoriphagus</taxon>
    </lineage>
</organism>
<reference evidence="6 7" key="1">
    <citation type="submission" date="2018-08" db="EMBL/GenBank/DDBJ databases">
        <title>Genomic Encyclopedia of Archaeal and Bacterial Type Strains, Phase II (KMG-II): from individual species to whole genera.</title>
        <authorList>
            <person name="Goeker M."/>
        </authorList>
    </citation>
    <scope>NUCLEOTIDE SEQUENCE [LARGE SCALE GENOMIC DNA]</scope>
    <source>
        <strain evidence="6 7">DSM 15986</strain>
    </source>
</reference>
<dbReference type="CDD" id="cd00408">
    <property type="entry name" value="DHDPS-like"/>
    <property type="match status" value="1"/>
</dbReference>
<dbReference type="EMBL" id="QUNF01000020">
    <property type="protein sequence ID" value="REG82728.1"/>
    <property type="molecule type" value="Genomic_DNA"/>
</dbReference>
<feature type="binding site" evidence="5">
    <location>
        <position position="50"/>
    </location>
    <ligand>
        <name>pyruvate</name>
        <dbReference type="ChEBI" id="CHEBI:15361"/>
    </ligand>
</feature>
<dbReference type="Proteomes" id="UP000256405">
    <property type="component" value="Unassembled WGS sequence"/>
</dbReference>
<evidence type="ECO:0000256" key="1">
    <source>
        <dbReference type="ARBA" id="ARBA00023239"/>
    </source>
</evidence>
<feature type="active site" description="Proton donor/acceptor" evidence="4">
    <location>
        <position position="138"/>
    </location>
</feature>
<comment type="similarity">
    <text evidence="3">Belongs to the DapA family.</text>
</comment>
<dbReference type="PANTHER" id="PTHR42849:SF1">
    <property type="entry name" value="N-ACETYLNEURAMINATE LYASE"/>
    <property type="match status" value="1"/>
</dbReference>
<feature type="binding site" evidence="5">
    <location>
        <position position="210"/>
    </location>
    <ligand>
        <name>pyruvate</name>
        <dbReference type="ChEBI" id="CHEBI:15361"/>
    </ligand>
</feature>
<evidence type="ECO:0000256" key="3">
    <source>
        <dbReference type="PIRNR" id="PIRNR001365"/>
    </source>
</evidence>
<name>A0A3E0DKW9_9BACT</name>
<dbReference type="PIRSF" id="PIRSF001365">
    <property type="entry name" value="DHDPS"/>
    <property type="match status" value="1"/>
</dbReference>
<evidence type="ECO:0000256" key="4">
    <source>
        <dbReference type="PIRSR" id="PIRSR001365-1"/>
    </source>
</evidence>
<dbReference type="OrthoDB" id="9782828at2"/>
<dbReference type="GO" id="GO:0019262">
    <property type="term" value="P:N-acetylneuraminate catabolic process"/>
    <property type="evidence" value="ECO:0007669"/>
    <property type="project" value="TreeGrafter"/>
</dbReference>
<protein>
    <submittedName>
        <fullName evidence="6">4-hydroxy-tetrahydrodipicolinate synthase</fullName>
    </submittedName>
</protein>
<dbReference type="SMART" id="SM01130">
    <property type="entry name" value="DHDPS"/>
    <property type="match status" value="1"/>
</dbReference>
<dbReference type="AlphaFoldDB" id="A0A3E0DKW9"/>
<keyword evidence="1 3" id="KW-0456">Lyase</keyword>
<sequence length="309" mass="33993">MPLSKPFRGIIPPLITPLNEDFTLDYLSLIKTIDHVISGGVDGIFILGTTGEFSSLSPEVKNELISMTCAKVDGRIPVLVGITNCSFNESLKLAAKAKNSGAKAVVAAPPFYMNIDQKELINYYQKLADQVELPLLLYNMPSHTGINIDTNSVEVLSNHPNIIGIKDSSGDLSYFESLCDLFREKQDFTLLVGPEEHLLQTMNMGGHGGVCGGANLFPALYVKLYEAILTKNSDRIQALQVSVLFLSKNLYTHGNYQSDYLKGLKASMAFSGLCKGILAMPLFAYSKEEKESLRKKYDVVEARIKSILK</sequence>
<dbReference type="PROSITE" id="PS00666">
    <property type="entry name" value="DHDPS_2"/>
    <property type="match status" value="1"/>
</dbReference>
<evidence type="ECO:0000256" key="5">
    <source>
        <dbReference type="PIRSR" id="PIRSR001365-2"/>
    </source>
</evidence>
<dbReference type="InterPro" id="IPR020625">
    <property type="entry name" value="Schiff_base-form_aldolases_AS"/>
</dbReference>
<evidence type="ECO:0000256" key="2">
    <source>
        <dbReference type="ARBA" id="ARBA00023270"/>
    </source>
</evidence>
<gene>
    <name evidence="6" type="ORF">C8N25_12016</name>
</gene>
<comment type="caution">
    <text evidence="6">The sequence shown here is derived from an EMBL/GenBank/DDBJ whole genome shotgun (WGS) entry which is preliminary data.</text>
</comment>
<dbReference type="InterPro" id="IPR002220">
    <property type="entry name" value="DapA-like"/>
</dbReference>
<dbReference type="PRINTS" id="PR00146">
    <property type="entry name" value="DHPICSNTHASE"/>
</dbReference>
<dbReference type="GO" id="GO:0005829">
    <property type="term" value="C:cytosol"/>
    <property type="evidence" value="ECO:0007669"/>
    <property type="project" value="TreeGrafter"/>
</dbReference>
<accession>A0A3E0DKW9</accession>
<dbReference type="SUPFAM" id="SSF51569">
    <property type="entry name" value="Aldolase"/>
    <property type="match status" value="1"/>
</dbReference>
<proteinExistence type="inferred from homology"/>
<keyword evidence="7" id="KW-1185">Reference proteome</keyword>
<dbReference type="Pfam" id="PF00701">
    <property type="entry name" value="DHDPS"/>
    <property type="match status" value="1"/>
</dbReference>
<evidence type="ECO:0000313" key="7">
    <source>
        <dbReference type="Proteomes" id="UP000256405"/>
    </source>
</evidence>
<feature type="active site" description="Schiff-base intermediate with substrate" evidence="4">
    <location>
        <position position="166"/>
    </location>
</feature>
<dbReference type="Gene3D" id="3.20.20.70">
    <property type="entry name" value="Aldolase class I"/>
    <property type="match status" value="1"/>
</dbReference>
<dbReference type="PANTHER" id="PTHR42849">
    <property type="entry name" value="N-ACETYLNEURAMINATE LYASE"/>
    <property type="match status" value="1"/>
</dbReference>